<reference evidence="9 10" key="1">
    <citation type="submission" date="2018-09" db="EMBL/GenBank/DDBJ databases">
        <title>Murine metabolic-syndrome-specific gut microbial biobank.</title>
        <authorList>
            <person name="Liu C."/>
        </authorList>
    </citation>
    <scope>NUCLEOTIDE SEQUENCE [LARGE SCALE GENOMIC DNA]</scope>
    <source>
        <strain evidence="9 10">0.1xD8-82</strain>
    </source>
</reference>
<dbReference type="GO" id="GO:0015074">
    <property type="term" value="P:DNA integration"/>
    <property type="evidence" value="ECO:0007669"/>
    <property type="project" value="UniProtKB-KW"/>
</dbReference>
<dbReference type="CDD" id="cd01189">
    <property type="entry name" value="INT_ICEBs1_C_like"/>
    <property type="match status" value="1"/>
</dbReference>
<feature type="domain" description="Tyr recombinase" evidence="7">
    <location>
        <begin position="162"/>
        <end position="301"/>
    </location>
</feature>
<dbReference type="InterPro" id="IPR044068">
    <property type="entry name" value="CB"/>
</dbReference>
<dbReference type="Pfam" id="PF00589">
    <property type="entry name" value="Phage_integrase"/>
    <property type="match status" value="1"/>
</dbReference>
<evidence type="ECO:0000313" key="9">
    <source>
        <dbReference type="EMBL" id="RKI86511.1"/>
    </source>
</evidence>
<dbReference type="AlphaFoldDB" id="A0A3A9AGM9"/>
<sequence>MPAYKDNKTGKWFCKFYYTDWQGNNRQKWKRGFATKKEALAYERDFLERQSANPDMTFQNLYELYIEDMAARLKQSTILTKKHIYETHILPFFGSKPINEIKASDVRRWQNQLMNSPNGYSKTYLKTINNQLTCIINYAKRFYDLNTNPCGQAGSMGQAKAEEMDYWTYDEYTAFREGIKDKPLSYICFQVLYWTGMREGELLALTAADINLMTKQIDINKTYQRLNGKDITTPPKTKKSRRKIPIPDFLCQELQNFINTRYMLDPNERLFPATKHFLSHEMERGCKKTGVKRIRIHDIRH</sequence>
<feature type="domain" description="Core-binding (CB)" evidence="8">
    <location>
        <begin position="56"/>
        <end position="140"/>
    </location>
</feature>
<evidence type="ECO:0000259" key="8">
    <source>
        <dbReference type="PROSITE" id="PS51900"/>
    </source>
</evidence>
<dbReference type="Pfam" id="PF14657">
    <property type="entry name" value="Arm-DNA-bind_4"/>
    <property type="match status" value="1"/>
</dbReference>
<dbReference type="InterPro" id="IPR004107">
    <property type="entry name" value="Integrase_SAM-like_N"/>
</dbReference>
<keyword evidence="3" id="KW-0229">DNA integration</keyword>
<dbReference type="PROSITE" id="PS51898">
    <property type="entry name" value="TYR_RECOMBINASE"/>
    <property type="match status" value="1"/>
</dbReference>
<evidence type="ECO:0000256" key="1">
    <source>
        <dbReference type="ARBA" id="ARBA00003283"/>
    </source>
</evidence>
<proteinExistence type="inferred from homology"/>
<dbReference type="GO" id="GO:0006310">
    <property type="term" value="P:DNA recombination"/>
    <property type="evidence" value="ECO:0007669"/>
    <property type="project" value="UniProtKB-KW"/>
</dbReference>
<dbReference type="InterPro" id="IPR050090">
    <property type="entry name" value="Tyrosine_recombinase_XerCD"/>
</dbReference>
<dbReference type="GO" id="GO:0003677">
    <property type="term" value="F:DNA binding"/>
    <property type="evidence" value="ECO:0007669"/>
    <property type="project" value="UniProtKB-UniRule"/>
</dbReference>
<protein>
    <submittedName>
        <fullName evidence="9">Site-specific integrase</fullName>
    </submittedName>
</protein>
<dbReference type="SUPFAM" id="SSF56349">
    <property type="entry name" value="DNA breaking-rejoining enzymes"/>
    <property type="match status" value="1"/>
</dbReference>
<dbReference type="EMBL" id="RAYQ01000066">
    <property type="protein sequence ID" value="RKI86511.1"/>
    <property type="molecule type" value="Genomic_DNA"/>
</dbReference>
<dbReference type="InterPro" id="IPR013762">
    <property type="entry name" value="Integrase-like_cat_sf"/>
</dbReference>
<evidence type="ECO:0000256" key="5">
    <source>
        <dbReference type="ARBA" id="ARBA00023172"/>
    </source>
</evidence>
<dbReference type="PROSITE" id="PS51900">
    <property type="entry name" value="CB"/>
    <property type="match status" value="1"/>
</dbReference>
<dbReference type="Proteomes" id="UP000280696">
    <property type="component" value="Unassembled WGS sequence"/>
</dbReference>
<dbReference type="RefSeq" id="WP_147424682.1">
    <property type="nucleotide sequence ID" value="NZ_RAYQ01000066.1"/>
</dbReference>
<accession>A0A3A9AGM9</accession>
<evidence type="ECO:0000256" key="2">
    <source>
        <dbReference type="ARBA" id="ARBA00008857"/>
    </source>
</evidence>
<dbReference type="InterPro" id="IPR028259">
    <property type="entry name" value="AP2-like_int_N"/>
</dbReference>
<gene>
    <name evidence="9" type="ORF">D7V94_22710</name>
</gene>
<evidence type="ECO:0000256" key="3">
    <source>
        <dbReference type="ARBA" id="ARBA00022908"/>
    </source>
</evidence>
<keyword evidence="10" id="KW-1185">Reference proteome</keyword>
<keyword evidence="5" id="KW-0233">DNA recombination</keyword>
<evidence type="ECO:0000256" key="4">
    <source>
        <dbReference type="ARBA" id="ARBA00023125"/>
    </source>
</evidence>
<dbReference type="InterPro" id="IPR010998">
    <property type="entry name" value="Integrase_recombinase_N"/>
</dbReference>
<name>A0A3A9AGM9_9FIRM</name>
<feature type="non-terminal residue" evidence="9">
    <location>
        <position position="301"/>
    </location>
</feature>
<dbReference type="Gene3D" id="1.10.443.10">
    <property type="entry name" value="Intergrase catalytic core"/>
    <property type="match status" value="1"/>
</dbReference>
<evidence type="ECO:0000313" key="10">
    <source>
        <dbReference type="Proteomes" id="UP000280696"/>
    </source>
</evidence>
<comment type="caution">
    <text evidence="9">The sequence shown here is derived from an EMBL/GenBank/DDBJ whole genome shotgun (WGS) entry which is preliminary data.</text>
</comment>
<keyword evidence="4 6" id="KW-0238">DNA-binding</keyword>
<organism evidence="9 10">
    <name type="scientific">Parablautia intestinalis</name>
    <dbReference type="NCBI Taxonomy" id="2320100"/>
    <lineage>
        <taxon>Bacteria</taxon>
        <taxon>Bacillati</taxon>
        <taxon>Bacillota</taxon>
        <taxon>Clostridia</taxon>
        <taxon>Lachnospirales</taxon>
        <taxon>Lachnospiraceae</taxon>
        <taxon>Parablautia</taxon>
    </lineage>
</organism>
<dbReference type="Gene3D" id="1.10.150.130">
    <property type="match status" value="1"/>
</dbReference>
<comment type="similarity">
    <text evidence="2">Belongs to the 'phage' integrase family.</text>
</comment>
<dbReference type="OrthoDB" id="9803188at2"/>
<evidence type="ECO:0000259" key="7">
    <source>
        <dbReference type="PROSITE" id="PS51898"/>
    </source>
</evidence>
<dbReference type="Pfam" id="PF14659">
    <property type="entry name" value="Phage_int_SAM_3"/>
    <property type="match status" value="1"/>
</dbReference>
<dbReference type="InterPro" id="IPR002104">
    <property type="entry name" value="Integrase_catalytic"/>
</dbReference>
<dbReference type="InterPro" id="IPR011010">
    <property type="entry name" value="DNA_brk_join_enz"/>
</dbReference>
<dbReference type="PANTHER" id="PTHR30349">
    <property type="entry name" value="PHAGE INTEGRASE-RELATED"/>
    <property type="match status" value="1"/>
</dbReference>
<dbReference type="PANTHER" id="PTHR30349:SF64">
    <property type="entry name" value="PROPHAGE INTEGRASE INTD-RELATED"/>
    <property type="match status" value="1"/>
</dbReference>
<evidence type="ECO:0000256" key="6">
    <source>
        <dbReference type="PROSITE-ProRule" id="PRU01248"/>
    </source>
</evidence>
<comment type="function">
    <text evidence="1">Site-specific tyrosine recombinase, which acts by catalyzing the cutting and rejoining of the recombining DNA molecules.</text>
</comment>